<evidence type="ECO:0000313" key="2">
    <source>
        <dbReference type="EMBL" id="EYF08956.1"/>
    </source>
</evidence>
<dbReference type="Gene3D" id="3.40.50.1240">
    <property type="entry name" value="Phosphoglycerate mutase-like"/>
    <property type="match status" value="1"/>
</dbReference>
<dbReference type="EMBL" id="ASRX01000001">
    <property type="protein sequence ID" value="EYF08956.1"/>
    <property type="molecule type" value="Genomic_DNA"/>
</dbReference>
<evidence type="ECO:0000256" key="1">
    <source>
        <dbReference type="SAM" id="MobiDB-lite"/>
    </source>
</evidence>
<gene>
    <name evidence="2" type="ORF">CAP_0040</name>
</gene>
<accession>A0A017TJX7</accession>
<dbReference type="eggNOG" id="COG2062">
    <property type="taxonomic scope" value="Bacteria"/>
</dbReference>
<feature type="compositionally biased region" description="Polar residues" evidence="1">
    <location>
        <begin position="67"/>
        <end position="76"/>
    </location>
</feature>
<feature type="region of interest" description="Disordered" evidence="1">
    <location>
        <begin position="67"/>
        <end position="86"/>
    </location>
</feature>
<protein>
    <recommendedName>
        <fullName evidence="4">Phosphohistidine phosphatase SixA</fullName>
    </recommendedName>
</protein>
<dbReference type="AlphaFoldDB" id="A0A017TJX7"/>
<reference evidence="2 3" key="1">
    <citation type="submission" date="2013-05" db="EMBL/GenBank/DDBJ databases">
        <title>Genome assembly of Chondromyces apiculatus DSM 436.</title>
        <authorList>
            <person name="Sharma G."/>
            <person name="Khatri I."/>
            <person name="Kaur C."/>
            <person name="Mayilraj S."/>
            <person name="Subramanian S."/>
        </authorList>
    </citation>
    <scope>NUCLEOTIDE SEQUENCE [LARGE SCALE GENOMIC DNA]</scope>
    <source>
        <strain evidence="2 3">DSM 436</strain>
    </source>
</reference>
<evidence type="ECO:0000313" key="3">
    <source>
        <dbReference type="Proteomes" id="UP000019678"/>
    </source>
</evidence>
<evidence type="ECO:0008006" key="4">
    <source>
        <dbReference type="Google" id="ProtNLM"/>
    </source>
</evidence>
<sequence length="148" mass="15553">MQTAEILAEAAALTGDVSVASELSPGRDPADLLRLLSGYRDPDPLVLVGHEPMLSALVTSLVGEATWSGSAQSTDGEPQPKLRKSGVAALSWDGRGSATLRFVFDPKEMSLVGRVSEPSPSAPRKPKRKKGETKASAPSEARTTEAQD</sequence>
<organism evidence="2 3">
    <name type="scientific">Chondromyces apiculatus DSM 436</name>
    <dbReference type="NCBI Taxonomy" id="1192034"/>
    <lineage>
        <taxon>Bacteria</taxon>
        <taxon>Pseudomonadati</taxon>
        <taxon>Myxococcota</taxon>
        <taxon>Polyangia</taxon>
        <taxon>Polyangiales</taxon>
        <taxon>Polyangiaceae</taxon>
        <taxon>Chondromyces</taxon>
    </lineage>
</organism>
<name>A0A017TJX7_9BACT</name>
<proteinExistence type="predicted"/>
<comment type="caution">
    <text evidence="2">The sequence shown here is derived from an EMBL/GenBank/DDBJ whole genome shotgun (WGS) entry which is preliminary data.</text>
</comment>
<dbReference type="Proteomes" id="UP000019678">
    <property type="component" value="Unassembled WGS sequence"/>
</dbReference>
<dbReference type="InterPro" id="IPR029033">
    <property type="entry name" value="His_PPase_superfam"/>
</dbReference>
<feature type="region of interest" description="Disordered" evidence="1">
    <location>
        <begin position="109"/>
        <end position="148"/>
    </location>
</feature>
<keyword evidence="3" id="KW-1185">Reference proteome</keyword>